<name>A0A813NMM4_ADIRI</name>
<comment type="caution">
    <text evidence="4">The sequence shown here is derived from an EMBL/GenBank/DDBJ whole genome shotgun (WGS) entry which is preliminary data.</text>
</comment>
<sequence length="876" mass="99171">MNVKRRLEELPNEIFHDLFEYFDIYELYKIFSKLNSRFDGLLKNFPHLQLILHSSDDFDHPVHRYLLLSVKTLVINHSKDFCNSSVLQSLSHVRCLILCQPTRQQWNAIIPEDFPHLERLYLINSRFAYRTEQLCQLIFSNSFPSLHSCSLPHISYESRNLWTGSNRLRSLQVSIWDIRVYIQILCTCPNLSHLKISLGGAAQTDDFLFDSNALSHSALQNLVFCHSKPITCQFMDSLLSCTPNLEHFSFRVDHRRPSHVSVNDLARILQCRIPKLRSIRLDMAIPHHLAYTDEMQTKHQLFRSLKVQMEVDQPIRSRLLIPIDCSVLSDDRILYVEMMNVRMSLWQCWLYSFFLTGLFTQAQNPFNSGGSSGFLVDPFLELTGAITTPVIPKSAQADLSCVSQGALAGAIIGTMLLSAFIAFLTWMIYLRQKLQELQSYENQERKQMGISSKPQSSASVYSNYKKQHLNDIVNKDNQLPLDVTDCKFGTFPFRQSQSSSINDQYNSLDWLTRVPASFRSATIDKDAQMIDVELLNPTFCGLNFSITGNMRAGIFIKDILDKEIGKGKIKLNSSDQLKAGDRIIALTVCFDSIVYEDALTILSYASPYPVILRVQRSTRPTKVKVIKEKRAIQGTTTSKVKWRDDFEHYDNDTSQNHSSNPLNPTLTTDTKTTSANTQHRSSSKKTRLNRSPSATKGNRAKTSANMTAVSEKHSSVDTKKHRIKVSNAAISSSAGISGKSIEKLAATSMPTNKTTVKSVTNAVISYLQYRGANGGHGTDVTNNSEATLMPYYDSPYDYYAANASCRGNLNRNNNNSLSTESLTAVTSLCTNEFSPRNIRFLRRYERRLSSPAQILPITIQTVDDTEKSAKNVDTFV</sequence>
<dbReference type="EMBL" id="CAJNOJ010000004">
    <property type="protein sequence ID" value="CAF0738737.1"/>
    <property type="molecule type" value="Genomic_DNA"/>
</dbReference>
<dbReference type="AlphaFoldDB" id="A0A813NMM4"/>
<feature type="transmembrane region" description="Helical" evidence="2">
    <location>
        <begin position="406"/>
        <end position="430"/>
    </location>
</feature>
<accession>A0A813NMM4</accession>
<proteinExistence type="predicted"/>
<protein>
    <recommendedName>
        <fullName evidence="3">F-box domain-containing protein</fullName>
    </recommendedName>
</protein>
<keyword evidence="2" id="KW-0472">Membrane</keyword>
<feature type="compositionally biased region" description="Low complexity" evidence="1">
    <location>
        <begin position="665"/>
        <end position="677"/>
    </location>
</feature>
<feature type="region of interest" description="Disordered" evidence="1">
    <location>
        <begin position="648"/>
        <end position="720"/>
    </location>
</feature>
<evidence type="ECO:0000313" key="5">
    <source>
        <dbReference type="Proteomes" id="UP000663852"/>
    </source>
</evidence>
<dbReference type="InterPro" id="IPR001810">
    <property type="entry name" value="F-box_dom"/>
</dbReference>
<feature type="compositionally biased region" description="Polar residues" evidence="1">
    <location>
        <begin position="652"/>
        <end position="664"/>
    </location>
</feature>
<dbReference type="OrthoDB" id="447516at2759"/>
<feature type="compositionally biased region" description="Polar residues" evidence="1">
    <location>
        <begin position="689"/>
        <end position="708"/>
    </location>
</feature>
<evidence type="ECO:0000259" key="3">
    <source>
        <dbReference type="PROSITE" id="PS50181"/>
    </source>
</evidence>
<organism evidence="4 5">
    <name type="scientific">Adineta ricciae</name>
    <name type="common">Rotifer</name>
    <dbReference type="NCBI Taxonomy" id="249248"/>
    <lineage>
        <taxon>Eukaryota</taxon>
        <taxon>Metazoa</taxon>
        <taxon>Spiralia</taxon>
        <taxon>Gnathifera</taxon>
        <taxon>Rotifera</taxon>
        <taxon>Eurotatoria</taxon>
        <taxon>Bdelloidea</taxon>
        <taxon>Adinetida</taxon>
        <taxon>Adinetidae</taxon>
        <taxon>Adineta</taxon>
    </lineage>
</organism>
<evidence type="ECO:0000256" key="2">
    <source>
        <dbReference type="SAM" id="Phobius"/>
    </source>
</evidence>
<reference evidence="4" key="1">
    <citation type="submission" date="2021-02" db="EMBL/GenBank/DDBJ databases">
        <authorList>
            <person name="Nowell W R."/>
        </authorList>
    </citation>
    <scope>NUCLEOTIDE SEQUENCE</scope>
</reference>
<keyword evidence="2" id="KW-0812">Transmembrane</keyword>
<keyword evidence="2" id="KW-1133">Transmembrane helix</keyword>
<dbReference type="Proteomes" id="UP000663852">
    <property type="component" value="Unassembled WGS sequence"/>
</dbReference>
<dbReference type="PROSITE" id="PS50181">
    <property type="entry name" value="FBOX"/>
    <property type="match status" value="1"/>
</dbReference>
<feature type="domain" description="F-box" evidence="3">
    <location>
        <begin position="4"/>
        <end position="51"/>
    </location>
</feature>
<evidence type="ECO:0000313" key="4">
    <source>
        <dbReference type="EMBL" id="CAF0738737.1"/>
    </source>
</evidence>
<evidence type="ECO:0000256" key="1">
    <source>
        <dbReference type="SAM" id="MobiDB-lite"/>
    </source>
</evidence>
<dbReference type="SUPFAM" id="SSF52047">
    <property type="entry name" value="RNI-like"/>
    <property type="match status" value="1"/>
</dbReference>
<gene>
    <name evidence="4" type="ORF">EDS130_LOCUS1586</name>
</gene>